<proteinExistence type="predicted"/>
<protein>
    <submittedName>
        <fullName evidence="1">Uncharacterized protein</fullName>
    </submittedName>
</protein>
<name>A0A4V1CEB1_9CORY</name>
<sequence length="102" mass="10930">MCVRSACCRPDVLSLADGAFSYSDVVLVVGWDSVVVEGWSSCFLVGVVLVVGQGGYFGECVLSPALLPGDVYRIVRQFRFHVEPPFEHFSLVLSTSATVVAG</sequence>
<accession>A0A4V1CEB1</accession>
<reference evidence="1 2" key="1">
    <citation type="submission" date="2019-04" db="EMBL/GenBank/DDBJ databases">
        <title>Corynebacterium endometrii sp. nov., isolated from the uterus of a cow with endometritis.</title>
        <authorList>
            <person name="Ballas P."/>
            <person name="Ruckert C."/>
            <person name="Wagener K."/>
            <person name="Drillich M."/>
            <person name="Kaempfer P."/>
            <person name="Busse H.-J."/>
            <person name="Ehling-Schulz M."/>
        </authorList>
    </citation>
    <scope>NUCLEOTIDE SEQUENCE [LARGE SCALE GENOMIC DNA]</scope>
    <source>
        <strain evidence="1 2">LMM-1653</strain>
    </source>
</reference>
<evidence type="ECO:0000313" key="2">
    <source>
        <dbReference type="Proteomes" id="UP000296352"/>
    </source>
</evidence>
<dbReference type="KEGG" id="cee:CENDO_00920"/>
<gene>
    <name evidence="1" type="ORF">CENDO_00920</name>
</gene>
<dbReference type="EMBL" id="CP039247">
    <property type="protein sequence ID" value="QCB27488.1"/>
    <property type="molecule type" value="Genomic_DNA"/>
</dbReference>
<evidence type="ECO:0000313" key="1">
    <source>
        <dbReference type="EMBL" id="QCB27488.1"/>
    </source>
</evidence>
<dbReference type="Proteomes" id="UP000296352">
    <property type="component" value="Chromosome"/>
</dbReference>
<keyword evidence="2" id="KW-1185">Reference proteome</keyword>
<organism evidence="1 2">
    <name type="scientific">Corynebacterium endometrii</name>
    <dbReference type="NCBI Taxonomy" id="2488819"/>
    <lineage>
        <taxon>Bacteria</taxon>
        <taxon>Bacillati</taxon>
        <taxon>Actinomycetota</taxon>
        <taxon>Actinomycetes</taxon>
        <taxon>Mycobacteriales</taxon>
        <taxon>Corynebacteriaceae</taxon>
        <taxon>Corynebacterium</taxon>
    </lineage>
</organism>
<dbReference type="AlphaFoldDB" id="A0A4V1CEB1"/>